<dbReference type="AlphaFoldDB" id="A0A0S4JHP1"/>
<evidence type="ECO:0000313" key="2">
    <source>
        <dbReference type="EMBL" id="CUG89519.1"/>
    </source>
</evidence>
<sequence length="322" mass="35289">MECVIPLIAPTTAKVIYLMATEGEQVHREASDDSPSQPALETAAPAKKARFSNNNAQSAAMQRYLAEEKAFRSSRRQWSKPSNCFKAINPREIPEHRSPSVDLAYNVKNDTIETISKKEARRASAAFLVKSPNRSPSPQHAASEGDKPHDVVASQYRTREPKKHIIGVANTVFRSTTPRLHVPPPLTIAQTQFNSTRPVKSPSRGAVAMISKSPRFHKDPVVLCDAVYDVDKKRTSKSPSTWAISKSPQRPIVNGTLKVADANAPVPMSSPRCITDINFALRKRSGAGSVFHSITPRFTTPREAAPPVGSYTSKYISHGMVA</sequence>
<feature type="region of interest" description="Disordered" evidence="1">
    <location>
        <begin position="128"/>
        <end position="149"/>
    </location>
</feature>
<organism evidence="2 3">
    <name type="scientific">Bodo saltans</name>
    <name type="common">Flagellated protozoan</name>
    <dbReference type="NCBI Taxonomy" id="75058"/>
    <lineage>
        <taxon>Eukaryota</taxon>
        <taxon>Discoba</taxon>
        <taxon>Euglenozoa</taxon>
        <taxon>Kinetoplastea</taxon>
        <taxon>Metakinetoplastina</taxon>
        <taxon>Eubodonida</taxon>
        <taxon>Bodonidae</taxon>
        <taxon>Bodo</taxon>
    </lineage>
</organism>
<keyword evidence="3" id="KW-1185">Reference proteome</keyword>
<dbReference type="VEuPathDB" id="TriTrypDB:BSAL_21855"/>
<accession>A0A0S4JHP1</accession>
<dbReference type="Proteomes" id="UP000051952">
    <property type="component" value="Unassembled WGS sequence"/>
</dbReference>
<dbReference type="EMBL" id="CYKH01001747">
    <property type="protein sequence ID" value="CUG89519.1"/>
    <property type="molecule type" value="Genomic_DNA"/>
</dbReference>
<proteinExistence type="predicted"/>
<evidence type="ECO:0000256" key="1">
    <source>
        <dbReference type="SAM" id="MobiDB-lite"/>
    </source>
</evidence>
<name>A0A0S4JHP1_BODSA</name>
<gene>
    <name evidence="2" type="ORF">BSAL_21855</name>
</gene>
<feature type="region of interest" description="Disordered" evidence="1">
    <location>
        <begin position="26"/>
        <end position="53"/>
    </location>
</feature>
<reference evidence="3" key="1">
    <citation type="submission" date="2015-09" db="EMBL/GenBank/DDBJ databases">
        <authorList>
            <consortium name="Pathogen Informatics"/>
        </authorList>
    </citation>
    <scope>NUCLEOTIDE SEQUENCE [LARGE SCALE GENOMIC DNA]</scope>
    <source>
        <strain evidence="3">Lake Konstanz</strain>
    </source>
</reference>
<evidence type="ECO:0000313" key="3">
    <source>
        <dbReference type="Proteomes" id="UP000051952"/>
    </source>
</evidence>
<protein>
    <submittedName>
        <fullName evidence="2">Uncharacterized protein</fullName>
    </submittedName>
</protein>